<feature type="chain" id="PRO_5019159294" evidence="2">
    <location>
        <begin position="19"/>
        <end position="265"/>
    </location>
</feature>
<reference evidence="4 5" key="1">
    <citation type="submission" date="2018-07" db="EMBL/GenBank/DDBJ databases">
        <authorList>
            <person name="Peeters C."/>
        </authorList>
    </citation>
    <scope>NUCLEOTIDE SEQUENCE [LARGE SCALE GENOMIC DNA]</scope>
    <source>
        <strain evidence="4 5">LMG 3411</strain>
    </source>
</reference>
<feature type="signal peptide" evidence="2">
    <location>
        <begin position="1"/>
        <end position="18"/>
    </location>
</feature>
<dbReference type="Gene3D" id="3.40.190.10">
    <property type="entry name" value="Periplasmic binding protein-like II"/>
    <property type="match status" value="2"/>
</dbReference>
<dbReference type="SUPFAM" id="SSF53850">
    <property type="entry name" value="Periplasmic binding protein-like II"/>
    <property type="match status" value="1"/>
</dbReference>
<sequence>MKALPRFLAAFAASLLLAAPFAARSNTLEAIKQRNKIIVAVDISAPPYGMLDGQARQTGSDVEAAQLLAKDLGVALEIVPVNGPNRVPFLLSRKVDVVLASFSITEERKKVVAYSAPYGVVPVLVAGPGSASVASFSDLAGKTIAVTRGTTSDQELTRGLKDIPGAQIVRYEDDATTNTAVATGQQDFLVGAPSVLPAIKKANPSRDIVPKFIAKSYPYAVGLRKNDPELKEWLDGWVEANLKNGKFNEIYQRYFGMPLPAEMQR</sequence>
<organism evidence="4 5">
    <name type="scientific">Achromobacter agilis</name>
    <dbReference type="NCBI Taxonomy" id="1353888"/>
    <lineage>
        <taxon>Bacteria</taxon>
        <taxon>Pseudomonadati</taxon>
        <taxon>Pseudomonadota</taxon>
        <taxon>Betaproteobacteria</taxon>
        <taxon>Burkholderiales</taxon>
        <taxon>Alcaligenaceae</taxon>
        <taxon>Achromobacter</taxon>
    </lineage>
</organism>
<accession>A0A446C9M7</accession>
<proteinExistence type="predicted"/>
<dbReference type="Pfam" id="PF00497">
    <property type="entry name" value="SBP_bac_3"/>
    <property type="match status" value="1"/>
</dbReference>
<keyword evidence="1 2" id="KW-0732">Signal</keyword>
<dbReference type="SMART" id="SM00062">
    <property type="entry name" value="PBPb"/>
    <property type="match status" value="1"/>
</dbReference>
<dbReference type="PANTHER" id="PTHR35936:SF17">
    <property type="entry name" value="ARGININE-BINDING EXTRACELLULAR PROTEIN ARTP"/>
    <property type="match status" value="1"/>
</dbReference>
<dbReference type="PANTHER" id="PTHR35936">
    <property type="entry name" value="MEMBRANE-BOUND LYTIC MUREIN TRANSGLYCOSYLASE F"/>
    <property type="match status" value="1"/>
</dbReference>
<dbReference type="AlphaFoldDB" id="A0A446C9M7"/>
<dbReference type="InterPro" id="IPR001638">
    <property type="entry name" value="Solute-binding_3/MltF_N"/>
</dbReference>
<gene>
    <name evidence="4" type="primary">fliY_1</name>
    <name evidence="4" type="ORF">AGI3411_01718</name>
</gene>
<evidence type="ECO:0000313" key="4">
    <source>
        <dbReference type="EMBL" id="SSW64618.1"/>
    </source>
</evidence>
<evidence type="ECO:0000313" key="5">
    <source>
        <dbReference type="Proteomes" id="UP000289184"/>
    </source>
</evidence>
<name>A0A446C9M7_9BURK</name>
<evidence type="ECO:0000256" key="2">
    <source>
        <dbReference type="SAM" id="SignalP"/>
    </source>
</evidence>
<protein>
    <submittedName>
        <fullName evidence="4">L-cystine-binding protein FliY</fullName>
    </submittedName>
</protein>
<dbReference type="EMBL" id="UFQB01000005">
    <property type="protein sequence ID" value="SSW64618.1"/>
    <property type="molecule type" value="Genomic_DNA"/>
</dbReference>
<feature type="domain" description="Solute-binding protein family 3/N-terminal" evidence="3">
    <location>
        <begin position="36"/>
        <end position="258"/>
    </location>
</feature>
<evidence type="ECO:0000256" key="1">
    <source>
        <dbReference type="ARBA" id="ARBA00022729"/>
    </source>
</evidence>
<dbReference type="OrthoDB" id="5363083at2"/>
<dbReference type="RefSeq" id="WP_129526952.1">
    <property type="nucleotide sequence ID" value="NZ_UFQB01000005.1"/>
</dbReference>
<evidence type="ECO:0000259" key="3">
    <source>
        <dbReference type="SMART" id="SM00062"/>
    </source>
</evidence>
<keyword evidence="5" id="KW-1185">Reference proteome</keyword>
<dbReference type="Proteomes" id="UP000289184">
    <property type="component" value="Unassembled WGS sequence"/>
</dbReference>